<sequence>MAQAAPVEDANESWDPVGGDADQPRADPREQTGDLLGADADRGDPNTSATRSGQARQLRS</sequence>
<dbReference type="Proteomes" id="UP000656042">
    <property type="component" value="Unassembled WGS sequence"/>
</dbReference>
<evidence type="ECO:0000313" key="3">
    <source>
        <dbReference type="Proteomes" id="UP000656042"/>
    </source>
</evidence>
<feature type="compositionally biased region" description="Basic and acidic residues" evidence="1">
    <location>
        <begin position="22"/>
        <end position="32"/>
    </location>
</feature>
<comment type="caution">
    <text evidence="2">The sequence shown here is derived from an EMBL/GenBank/DDBJ whole genome shotgun (WGS) entry which is preliminary data.</text>
</comment>
<feature type="compositionally biased region" description="Polar residues" evidence="1">
    <location>
        <begin position="45"/>
        <end position="60"/>
    </location>
</feature>
<reference evidence="2" key="2">
    <citation type="submission" date="2020-09" db="EMBL/GenBank/DDBJ databases">
        <authorList>
            <person name="Sun Q."/>
            <person name="Zhou Y."/>
        </authorList>
    </citation>
    <scope>NUCLEOTIDE SEQUENCE</scope>
    <source>
        <strain evidence="2">CGMCC 4.7299</strain>
    </source>
</reference>
<proteinExistence type="predicted"/>
<dbReference type="EMBL" id="BMMX01000039">
    <property type="protein sequence ID" value="GGL12616.1"/>
    <property type="molecule type" value="Genomic_DNA"/>
</dbReference>
<evidence type="ECO:0000256" key="1">
    <source>
        <dbReference type="SAM" id="MobiDB-lite"/>
    </source>
</evidence>
<reference evidence="2" key="1">
    <citation type="journal article" date="2014" name="Int. J. Syst. Evol. Microbiol.">
        <title>Complete genome sequence of Corynebacterium casei LMG S-19264T (=DSM 44701T), isolated from a smear-ripened cheese.</title>
        <authorList>
            <consortium name="US DOE Joint Genome Institute (JGI-PGF)"/>
            <person name="Walter F."/>
            <person name="Albersmeier A."/>
            <person name="Kalinowski J."/>
            <person name="Ruckert C."/>
        </authorList>
    </citation>
    <scope>NUCLEOTIDE SEQUENCE</scope>
    <source>
        <strain evidence="2">CGMCC 4.7299</strain>
    </source>
</reference>
<evidence type="ECO:0000313" key="2">
    <source>
        <dbReference type="EMBL" id="GGL12616.1"/>
    </source>
</evidence>
<protein>
    <submittedName>
        <fullName evidence="2">Uncharacterized protein</fullName>
    </submittedName>
</protein>
<accession>A0A8J3C5A7</accession>
<name>A0A8J3C5A7_9ACTN</name>
<feature type="region of interest" description="Disordered" evidence="1">
    <location>
        <begin position="1"/>
        <end position="60"/>
    </location>
</feature>
<gene>
    <name evidence="2" type="ORF">GCM10012284_54130</name>
</gene>
<dbReference type="AlphaFoldDB" id="A0A8J3C5A7"/>
<organism evidence="2 3">
    <name type="scientific">Mangrovihabitans endophyticus</name>
    <dbReference type="NCBI Taxonomy" id="1751298"/>
    <lineage>
        <taxon>Bacteria</taxon>
        <taxon>Bacillati</taxon>
        <taxon>Actinomycetota</taxon>
        <taxon>Actinomycetes</taxon>
        <taxon>Micromonosporales</taxon>
        <taxon>Micromonosporaceae</taxon>
        <taxon>Mangrovihabitans</taxon>
    </lineage>
</organism>
<keyword evidence="3" id="KW-1185">Reference proteome</keyword>